<accession>A0A154ILN0</accession>
<dbReference type="AlphaFoldDB" id="A0A154ILN0"/>
<feature type="signal peptide" evidence="1">
    <location>
        <begin position="1"/>
        <end position="23"/>
    </location>
</feature>
<evidence type="ECO:0000313" key="2">
    <source>
        <dbReference type="EMBL" id="KZB01501.1"/>
    </source>
</evidence>
<protein>
    <recommendedName>
        <fullName evidence="3">DUF3108 domain-containing protein</fullName>
    </recommendedName>
</protein>
<keyword evidence="1" id="KW-0732">Signal</keyword>
<name>A0A154ILN0_RHILE</name>
<evidence type="ECO:0000256" key="1">
    <source>
        <dbReference type="SAM" id="SignalP"/>
    </source>
</evidence>
<feature type="chain" id="PRO_5030022029" description="DUF3108 domain-containing protein" evidence="1">
    <location>
        <begin position="24"/>
        <end position="260"/>
    </location>
</feature>
<dbReference type="Pfam" id="PF11306">
    <property type="entry name" value="DUF3108"/>
    <property type="match status" value="1"/>
</dbReference>
<dbReference type="RefSeq" id="WP_029871080.1">
    <property type="nucleotide sequence ID" value="NZ_CP171844.1"/>
</dbReference>
<evidence type="ECO:0008006" key="3">
    <source>
        <dbReference type="Google" id="ProtNLM"/>
    </source>
</evidence>
<organism evidence="2">
    <name type="scientific">Rhizobium leguminosarum</name>
    <dbReference type="NCBI Taxonomy" id="384"/>
    <lineage>
        <taxon>Bacteria</taxon>
        <taxon>Pseudomonadati</taxon>
        <taxon>Pseudomonadota</taxon>
        <taxon>Alphaproteobacteria</taxon>
        <taxon>Hyphomicrobiales</taxon>
        <taxon>Rhizobiaceae</taxon>
        <taxon>Rhizobium/Agrobacterium group</taxon>
        <taxon>Rhizobium</taxon>
    </lineage>
</organism>
<proteinExistence type="predicted"/>
<gene>
    <name evidence="2" type="ORF">A4A59_01065</name>
</gene>
<dbReference type="InterPro" id="IPR021457">
    <property type="entry name" value="DUF3108"/>
</dbReference>
<dbReference type="EMBL" id="LVYU01000079">
    <property type="protein sequence ID" value="KZB01501.1"/>
    <property type="molecule type" value="Genomic_DNA"/>
</dbReference>
<comment type="caution">
    <text evidence="2">The sequence shown here is derived from an EMBL/GenBank/DDBJ whole genome shotgun (WGS) entry which is preliminary data.</text>
</comment>
<sequence>MAHSGRRIFISAIAALLAIPASAAEIQHRTEYRVALAGLPIARAAFLTQIEDDHSYKIAGDINSAGLADLVTTISAKTSVTGVVRNDRLQAQKYSLYYKSGKRKARFYEVSYRNGNIISATTTPMPKRPKNWIDVTPRDMRSVLDPISGLVFTGDTKVCSQTLPIFDGETRMDLVLSPKGDEDFSTNGFKGKATVCSVRFVPRSGYKKGRKDIDYLSKSNRMEIWFAKSDAANVYAPVYVRIPTEYGMVTITAVKYGSNS</sequence>
<reference evidence="2" key="1">
    <citation type="submission" date="2016-03" db="EMBL/GenBank/DDBJ databases">
        <title>Microsymbionts genomes from the relict species Vavilovia formosa.</title>
        <authorList>
            <person name="Chirak E."/>
            <person name="Kimeklis A."/>
            <person name="Kopat V."/>
            <person name="Andronov E."/>
        </authorList>
    </citation>
    <scope>NUCLEOTIDE SEQUENCE [LARGE SCALE GENOMIC DNA]</scope>
    <source>
        <strain evidence="2">Vaf12</strain>
    </source>
</reference>